<dbReference type="InterPro" id="IPR049049">
    <property type="entry name" value="Beta-AFase-like_GH127_C"/>
</dbReference>
<dbReference type="InterPro" id="IPR049174">
    <property type="entry name" value="Beta-AFase-like"/>
</dbReference>
<evidence type="ECO:0000259" key="2">
    <source>
        <dbReference type="Pfam" id="PF20736"/>
    </source>
</evidence>
<reference evidence="4" key="2">
    <citation type="submission" date="2021-09" db="EMBL/GenBank/DDBJ databases">
        <authorList>
            <person name="Gilroy R."/>
        </authorList>
    </citation>
    <scope>NUCLEOTIDE SEQUENCE</scope>
    <source>
        <strain evidence="4">ChiGjej2B2-7701</strain>
    </source>
</reference>
<protein>
    <submittedName>
        <fullName evidence="4">Glycoside hydrolase family 127 protein</fullName>
    </submittedName>
</protein>
<dbReference type="Pfam" id="PF20737">
    <property type="entry name" value="Glyco_hydro127C"/>
    <property type="match status" value="1"/>
</dbReference>
<dbReference type="EMBL" id="DYVF01000059">
    <property type="protein sequence ID" value="HJG31728.1"/>
    <property type="molecule type" value="Genomic_DNA"/>
</dbReference>
<organism evidence="4 5">
    <name type="scientific">Collinsella ihumii</name>
    <dbReference type="NCBI Taxonomy" id="1720204"/>
    <lineage>
        <taxon>Bacteria</taxon>
        <taxon>Bacillati</taxon>
        <taxon>Actinomycetota</taxon>
        <taxon>Coriobacteriia</taxon>
        <taxon>Coriobacteriales</taxon>
        <taxon>Coriobacteriaceae</taxon>
        <taxon>Collinsella</taxon>
    </lineage>
</organism>
<keyword evidence="4" id="KW-0378">Hydrolase</keyword>
<feature type="domain" description="Non-reducing end beta-L-arabinofuranosidase-like GH127 middle" evidence="2">
    <location>
        <begin position="444"/>
        <end position="537"/>
    </location>
</feature>
<feature type="domain" description="Non-reducing end beta-L-arabinofuranosidase-like GH127 C-terminal" evidence="3">
    <location>
        <begin position="539"/>
        <end position="651"/>
    </location>
</feature>
<dbReference type="AlphaFoldDB" id="A0A921IS33"/>
<dbReference type="Pfam" id="PF07944">
    <property type="entry name" value="Beta-AFase-like_GH127_cat"/>
    <property type="match status" value="1"/>
</dbReference>
<dbReference type="Pfam" id="PF20736">
    <property type="entry name" value="Glyco_hydro127M"/>
    <property type="match status" value="1"/>
</dbReference>
<reference evidence="4" key="1">
    <citation type="journal article" date="2021" name="PeerJ">
        <title>Extensive microbial diversity within the chicken gut microbiome revealed by metagenomics and culture.</title>
        <authorList>
            <person name="Gilroy R."/>
            <person name="Ravi A."/>
            <person name="Getino M."/>
            <person name="Pursley I."/>
            <person name="Horton D.L."/>
            <person name="Alikhan N.F."/>
            <person name="Baker D."/>
            <person name="Gharbi K."/>
            <person name="Hall N."/>
            <person name="Watson M."/>
            <person name="Adriaenssens E.M."/>
            <person name="Foster-Nyarko E."/>
            <person name="Jarju S."/>
            <person name="Secka A."/>
            <person name="Antonio M."/>
            <person name="Oren A."/>
            <person name="Chaudhuri R.R."/>
            <person name="La Ragione R."/>
            <person name="Hildebrand F."/>
            <person name="Pallen M.J."/>
        </authorList>
    </citation>
    <scope>NUCLEOTIDE SEQUENCE</scope>
    <source>
        <strain evidence="4">ChiGjej2B2-7701</strain>
    </source>
</reference>
<accession>A0A921IS33</accession>
<dbReference type="GO" id="GO:0005975">
    <property type="term" value="P:carbohydrate metabolic process"/>
    <property type="evidence" value="ECO:0007669"/>
    <property type="project" value="InterPro"/>
</dbReference>
<dbReference type="PANTHER" id="PTHR43465:SF2">
    <property type="entry name" value="DUF1680 DOMAIN PROTEIN (AFU_ORTHOLOGUE AFUA_1G08910)"/>
    <property type="match status" value="1"/>
</dbReference>
<dbReference type="InterPro" id="IPR008928">
    <property type="entry name" value="6-hairpin_glycosidase_sf"/>
</dbReference>
<feature type="domain" description="Non-reducing end beta-L-arabinofuranosidase-like GH127 catalytic" evidence="1">
    <location>
        <begin position="7"/>
        <end position="432"/>
    </location>
</feature>
<dbReference type="Proteomes" id="UP000746751">
    <property type="component" value="Unassembled WGS sequence"/>
</dbReference>
<sequence>MKSNMPKVEVTSPFWCQYRDRVRDHALPYQWDVITDSVKIDFSHDPAGNKMGEGKSGAVQNLRIAAGLDTGSFNGFPYQDSDAYKWLEAVAYVLAREEASELRRHAEELVDLIGQAQMDDGYLCTYYQINGIEDRFTQIGQSHELYDMGHYIEAAIAYWQATGSEKALDIARRMADCIDANFGPEEGKIHVGDGHPEIEIALARLFEVTGEQRYLDLAHWLILSRGEDPEFYARQNEAAGDRVLFETMRHLKPSYYQIDKPYLEQTEVNGHAVRALYLLGAAAHVARLTDDAELAATTETLWRDATRRRMYVTGQVGSTQNGEAFTCDFDLPNDSMYGETCASVAMSFVARRMLEADPCGEYGDVLERELFNGTISGMALDGRHFFYVNPLEADPRVSAGNPSFAHVLTRRAEWFPTPCCPANLARLVESLERYIYVECDGGATVLVNQFIASNATFDSGVSVVQEGNYPWDGDIDLKVSNPTDASVRVGVRIPGWAAGKVCISIDGAKVAAAPVDGFVYTEVATGSDAVISLTLPMGPRVVRASTRVRSDSGKVAVMRGPVVFCMESADNDGDLWNYELDTASLEAEWCPEVLDGVVKVTGTGVRAVADDPDGEPYQEAGTVSWEPAKLTFVPYYAWANREEGQMCVWVRPTDPRLS</sequence>
<dbReference type="SUPFAM" id="SSF48208">
    <property type="entry name" value="Six-hairpin glycosidases"/>
    <property type="match status" value="1"/>
</dbReference>
<dbReference type="InterPro" id="IPR049046">
    <property type="entry name" value="Beta-AFase-like_GH127_middle"/>
</dbReference>
<name>A0A921IS33_9ACTN</name>
<dbReference type="GO" id="GO:0016787">
    <property type="term" value="F:hydrolase activity"/>
    <property type="evidence" value="ECO:0007669"/>
    <property type="project" value="UniProtKB-KW"/>
</dbReference>
<gene>
    <name evidence="4" type="ORF">K8U80_10105</name>
</gene>
<dbReference type="PANTHER" id="PTHR43465">
    <property type="entry name" value="DUF1680 DOMAIN PROTEIN (AFU_ORTHOLOGUE AFUA_1G08910)"/>
    <property type="match status" value="1"/>
</dbReference>
<proteinExistence type="predicted"/>
<evidence type="ECO:0000259" key="1">
    <source>
        <dbReference type="Pfam" id="PF07944"/>
    </source>
</evidence>
<evidence type="ECO:0000259" key="3">
    <source>
        <dbReference type="Pfam" id="PF20737"/>
    </source>
</evidence>
<comment type="caution">
    <text evidence="4">The sequence shown here is derived from an EMBL/GenBank/DDBJ whole genome shotgun (WGS) entry which is preliminary data.</text>
</comment>
<evidence type="ECO:0000313" key="5">
    <source>
        <dbReference type="Proteomes" id="UP000746751"/>
    </source>
</evidence>
<evidence type="ECO:0000313" key="4">
    <source>
        <dbReference type="EMBL" id="HJG31728.1"/>
    </source>
</evidence>
<dbReference type="InterPro" id="IPR012878">
    <property type="entry name" value="Beta-AFase-like_GH127_cat"/>
</dbReference>